<dbReference type="Pfam" id="PF09479">
    <property type="entry name" value="Flg_new"/>
    <property type="match status" value="4"/>
</dbReference>
<protein>
    <submittedName>
        <fullName evidence="2">InlB B-repeat-containing protein</fullName>
    </submittedName>
</protein>
<dbReference type="EMBL" id="JAGUCO010000117">
    <property type="protein sequence ID" value="MBS2101350.1"/>
    <property type="molecule type" value="Genomic_DNA"/>
</dbReference>
<sequence>DWDGEVLKTENVDYGSSATAPSDPARTGYSFTGWDVAFDNITIALTVTAQYIINSYEVSFVDWDGEVLKTENVDYGSSATAPVDPARTGYSFTGWDVAFDNITAALTVTAQYIINNYEVSFVDWDGEVLKTENVEYGSSATAPSDPVRIGYTFTGWDVVFDNITTALTVTAQFTINSYIVTFVDWDGGVLKTENVDYGSSATAPSDPARTGYSFTGWDVAFDNVTTALTVTAQYTI</sequence>
<dbReference type="Proteomes" id="UP000708576">
    <property type="component" value="Unassembled WGS sequence"/>
</dbReference>
<name>A0ABS5K2M8_9BACT</name>
<evidence type="ECO:0000256" key="1">
    <source>
        <dbReference type="ARBA" id="ARBA00004196"/>
    </source>
</evidence>
<gene>
    <name evidence="2" type="ORF">KEM10_23920</name>
</gene>
<keyword evidence="3" id="KW-1185">Reference proteome</keyword>
<proteinExistence type="predicted"/>
<organism evidence="2 3">
    <name type="scientific">Carboxylicivirga linearis</name>
    <dbReference type="NCBI Taxonomy" id="1628157"/>
    <lineage>
        <taxon>Bacteria</taxon>
        <taxon>Pseudomonadati</taxon>
        <taxon>Bacteroidota</taxon>
        <taxon>Bacteroidia</taxon>
        <taxon>Marinilabiliales</taxon>
        <taxon>Marinilabiliaceae</taxon>
        <taxon>Carboxylicivirga</taxon>
    </lineage>
</organism>
<reference evidence="2 3" key="1">
    <citation type="journal article" date="2015" name="Int. J. Syst. Evol. Microbiol.">
        <title>Carboxylicivirga linearis sp. nov., isolated from a sea cucumber culture pond.</title>
        <authorList>
            <person name="Wang F.Q."/>
            <person name="Zhou Y.X."/>
            <person name="Lin X.Z."/>
            <person name="Chen G.J."/>
            <person name="Du Z.J."/>
        </authorList>
    </citation>
    <scope>NUCLEOTIDE SEQUENCE [LARGE SCALE GENOMIC DNA]</scope>
    <source>
        <strain evidence="2 3">FB218</strain>
    </source>
</reference>
<feature type="non-terminal residue" evidence="2">
    <location>
        <position position="1"/>
    </location>
</feature>
<comment type="caution">
    <text evidence="2">The sequence shown here is derived from an EMBL/GenBank/DDBJ whole genome shotgun (WGS) entry which is preliminary data.</text>
</comment>
<feature type="non-terminal residue" evidence="2">
    <location>
        <position position="236"/>
    </location>
</feature>
<dbReference type="InterPro" id="IPR042229">
    <property type="entry name" value="Listeria/Bacterioides_rpt_sf"/>
</dbReference>
<accession>A0ABS5K2M8</accession>
<comment type="subcellular location">
    <subcellularLocation>
        <location evidence="1">Cell envelope</location>
    </subcellularLocation>
</comment>
<dbReference type="InterPro" id="IPR013378">
    <property type="entry name" value="InlB-like_B-rpt"/>
</dbReference>
<dbReference type="Gene3D" id="2.60.40.4270">
    <property type="entry name" value="Listeria-Bacteroides repeat domain"/>
    <property type="match status" value="4"/>
</dbReference>
<evidence type="ECO:0000313" key="3">
    <source>
        <dbReference type="Proteomes" id="UP000708576"/>
    </source>
</evidence>
<evidence type="ECO:0000313" key="2">
    <source>
        <dbReference type="EMBL" id="MBS2101350.1"/>
    </source>
</evidence>
<dbReference type="RefSeq" id="WP_212220958.1">
    <property type="nucleotide sequence ID" value="NZ_JAGUCO010000117.1"/>
</dbReference>